<dbReference type="InParanoid" id="A0A2P5I6H7"/>
<dbReference type="InterPro" id="IPR027417">
    <property type="entry name" value="P-loop_NTPase"/>
</dbReference>
<organism evidence="1 2">
    <name type="scientific">Diaporthe helianthi</name>
    <dbReference type="NCBI Taxonomy" id="158607"/>
    <lineage>
        <taxon>Eukaryota</taxon>
        <taxon>Fungi</taxon>
        <taxon>Dikarya</taxon>
        <taxon>Ascomycota</taxon>
        <taxon>Pezizomycotina</taxon>
        <taxon>Sordariomycetes</taxon>
        <taxon>Sordariomycetidae</taxon>
        <taxon>Diaporthales</taxon>
        <taxon>Diaporthaceae</taxon>
        <taxon>Diaporthe</taxon>
    </lineage>
</organism>
<reference evidence="1" key="1">
    <citation type="submission" date="2017-09" db="EMBL/GenBank/DDBJ databases">
        <title>Polyketide synthases of a Diaporthe helianthi virulent isolate.</title>
        <authorList>
            <person name="Baroncelli R."/>
        </authorList>
    </citation>
    <scope>NUCLEOTIDE SEQUENCE [LARGE SCALE GENOMIC DNA]</scope>
    <source>
        <strain evidence="1">7/96</strain>
    </source>
</reference>
<dbReference type="SUPFAM" id="SSF52540">
    <property type="entry name" value="P-loop containing nucleoside triphosphate hydrolases"/>
    <property type="match status" value="1"/>
</dbReference>
<name>A0A2P5I6H7_DIAHE</name>
<dbReference type="Proteomes" id="UP000094444">
    <property type="component" value="Unassembled WGS sequence"/>
</dbReference>
<comment type="caution">
    <text evidence="1">The sequence shown here is derived from an EMBL/GenBank/DDBJ whole genome shotgun (WGS) entry which is preliminary data.</text>
</comment>
<evidence type="ECO:0000313" key="2">
    <source>
        <dbReference type="Proteomes" id="UP000094444"/>
    </source>
</evidence>
<gene>
    <name evidence="1" type="ORF">DHEL01_v203491</name>
</gene>
<dbReference type="InterPro" id="IPR040632">
    <property type="entry name" value="Sulfotransfer_4"/>
</dbReference>
<dbReference type="AlphaFoldDB" id="A0A2P5I6H7"/>
<dbReference type="Pfam" id="PF17784">
    <property type="entry name" value="Sulfotransfer_4"/>
    <property type="match status" value="1"/>
</dbReference>
<proteinExistence type="predicted"/>
<dbReference type="Gene3D" id="3.40.50.300">
    <property type="entry name" value="P-loop containing nucleotide triphosphate hydrolases"/>
    <property type="match status" value="1"/>
</dbReference>
<sequence length="152" mass="17270">MKVIGLGPSRTGTMGLWLSLRILGYNPHHIGDSLRAGVEQMKALEEAITAADTAEPLTQSEIAKIWGDYDANPDIKFILNERSPESFLKSLSGAQCRYWTNLSSWKLFLARLTDPFLWHLERILRIQILRWSGGVKPRDPSFEANVLKNYIE</sequence>
<accession>A0A2P5I6H7</accession>
<dbReference type="STRING" id="158607.A0A2P5I6H7"/>
<dbReference type="EMBL" id="MAVT02000212">
    <property type="protein sequence ID" value="POS78113.1"/>
    <property type="molecule type" value="Genomic_DNA"/>
</dbReference>
<evidence type="ECO:0000313" key="1">
    <source>
        <dbReference type="EMBL" id="POS78113.1"/>
    </source>
</evidence>
<dbReference type="OrthoDB" id="408152at2759"/>
<keyword evidence="2" id="KW-1185">Reference proteome</keyword>
<protein>
    <recommendedName>
        <fullName evidence="3">NAD dependent epimerase/dehydratase</fullName>
    </recommendedName>
</protein>
<evidence type="ECO:0008006" key="3">
    <source>
        <dbReference type="Google" id="ProtNLM"/>
    </source>
</evidence>